<evidence type="ECO:0000313" key="1">
    <source>
        <dbReference type="EMBL" id="WNZ24802.1"/>
    </source>
</evidence>
<proteinExistence type="predicted"/>
<dbReference type="AlphaFoldDB" id="A0AA96WEQ7"/>
<protein>
    <submittedName>
        <fullName evidence="1">Uncharacterized protein</fullName>
    </submittedName>
</protein>
<dbReference type="RefSeq" id="WP_316430770.1">
    <property type="nucleotide sequence ID" value="NZ_CP053586.1"/>
</dbReference>
<name>A0AA96WEQ7_9CYAN</name>
<dbReference type="EMBL" id="CP053586">
    <property type="protein sequence ID" value="WNZ24802.1"/>
    <property type="molecule type" value="Genomic_DNA"/>
</dbReference>
<sequence>MTHEIQDLDFWEVQDSSKPVSGGLYSQVNAVANTDFNFASAGVESIALGEKTSTWTTTQTNVINTSFSTNSYAKASGFAHAQTGGNSSTNKATVISYSGYVNYVQI</sequence>
<accession>A0AA96WEQ7</accession>
<organism evidence="1">
    <name type="scientific">Leptolyngbya sp. NK1-12</name>
    <dbReference type="NCBI Taxonomy" id="2547451"/>
    <lineage>
        <taxon>Bacteria</taxon>
        <taxon>Bacillati</taxon>
        <taxon>Cyanobacteriota</taxon>
        <taxon>Cyanophyceae</taxon>
        <taxon>Leptolyngbyales</taxon>
        <taxon>Leptolyngbyaceae</taxon>
        <taxon>Leptolyngbya group</taxon>
        <taxon>Leptolyngbya</taxon>
    </lineage>
</organism>
<gene>
    <name evidence="1" type="ORF">HJG54_19430</name>
</gene>
<reference evidence="1" key="1">
    <citation type="submission" date="2020-05" db="EMBL/GenBank/DDBJ databases">
        <authorList>
            <person name="Zhu T."/>
            <person name="Keshari N."/>
            <person name="Lu X."/>
        </authorList>
    </citation>
    <scope>NUCLEOTIDE SEQUENCE</scope>
    <source>
        <strain evidence="1">NK1-12</strain>
    </source>
</reference>